<comment type="caution">
    <text evidence="1">The sequence shown here is derived from an EMBL/GenBank/DDBJ whole genome shotgun (WGS) entry which is preliminary data.</text>
</comment>
<evidence type="ECO:0000313" key="2">
    <source>
        <dbReference type="Proteomes" id="UP001549104"/>
    </source>
</evidence>
<name>A0ABV2K8U9_SPOPS</name>
<accession>A0ABV2K8U9</accession>
<dbReference type="EMBL" id="JBEPME010000003">
    <property type="protein sequence ID" value="MET3657507.1"/>
    <property type="molecule type" value="Genomic_DNA"/>
</dbReference>
<dbReference type="Proteomes" id="UP001549104">
    <property type="component" value="Unassembled WGS sequence"/>
</dbReference>
<gene>
    <name evidence="1" type="ORF">ABIC55_002594</name>
</gene>
<organism evidence="1 2">
    <name type="scientific">Sporosarcina psychrophila</name>
    <name type="common">Bacillus psychrophilus</name>
    <dbReference type="NCBI Taxonomy" id="1476"/>
    <lineage>
        <taxon>Bacteria</taxon>
        <taxon>Bacillati</taxon>
        <taxon>Bacillota</taxon>
        <taxon>Bacilli</taxon>
        <taxon>Bacillales</taxon>
        <taxon>Caryophanaceae</taxon>
        <taxon>Sporosarcina</taxon>
    </lineage>
</organism>
<evidence type="ECO:0000313" key="1">
    <source>
        <dbReference type="EMBL" id="MET3657507.1"/>
    </source>
</evidence>
<sequence>MKINEWTIDISENLKTYWDKDNKRLAVLTKDDDEIHLTLEFDEENNVVIHPRWNVNFILNGEKSIKITTNS</sequence>
<dbReference type="RefSeq" id="WP_354313353.1">
    <property type="nucleotide sequence ID" value="NZ_JBEPME010000003.1"/>
</dbReference>
<protein>
    <submittedName>
        <fullName evidence="1">Uncharacterized protein</fullName>
    </submittedName>
</protein>
<keyword evidence="2" id="KW-1185">Reference proteome</keyword>
<reference evidence="1 2" key="1">
    <citation type="submission" date="2024-06" db="EMBL/GenBank/DDBJ databases">
        <title>Sorghum-associated microbial communities from plants grown in Nebraska, USA.</title>
        <authorList>
            <person name="Schachtman D."/>
        </authorList>
    </citation>
    <scope>NUCLEOTIDE SEQUENCE [LARGE SCALE GENOMIC DNA]</scope>
    <source>
        <strain evidence="1 2">1288</strain>
    </source>
</reference>
<proteinExistence type="predicted"/>